<dbReference type="PRINTS" id="PR00458">
    <property type="entry name" value="PEROXIDASE"/>
</dbReference>
<dbReference type="InterPro" id="IPR002016">
    <property type="entry name" value="Haem_peroxidase"/>
</dbReference>
<evidence type="ECO:0000313" key="13">
    <source>
        <dbReference type="EMBL" id="CAK9260392.1"/>
    </source>
</evidence>
<reference evidence="13" key="1">
    <citation type="submission" date="2024-02" db="EMBL/GenBank/DDBJ databases">
        <authorList>
            <consortium name="ELIXIR-Norway"/>
            <consortium name="Elixir Norway"/>
        </authorList>
    </citation>
    <scope>NUCLEOTIDE SEQUENCE</scope>
</reference>
<comment type="cofactor">
    <cofactor evidence="11">
        <name>Ca(2+)</name>
        <dbReference type="ChEBI" id="CHEBI:29108"/>
    </cofactor>
    <text evidence="11">Binds 2 calcium ions per subunit.</text>
</comment>
<evidence type="ECO:0000256" key="8">
    <source>
        <dbReference type="ARBA" id="ARBA00022837"/>
    </source>
</evidence>
<name>A0ABP0W0U1_9BRYO</name>
<comment type="function">
    <text evidence="2">Removal of H(2)O(2), oxidation of toxic reductants, biosynthesis and degradation of lignin, suberization, auxin catabolism, response to environmental stresses such as wounding, pathogen attack and oxidative stress. These functions might be dependent on each isozyme/isoform in each plant tissue.</text>
</comment>
<comment type="similarity">
    <text evidence="3">Belongs to the peroxidase family. Ascorbate peroxidase subfamily.</text>
</comment>
<comment type="similarity">
    <text evidence="11">Belongs to the peroxidase family. Classical plant (class III) peroxidase subfamily.</text>
</comment>
<dbReference type="CDD" id="cd00693">
    <property type="entry name" value="secretory_peroxidase"/>
    <property type="match status" value="1"/>
</dbReference>
<dbReference type="PROSITE" id="PS00435">
    <property type="entry name" value="PEROXIDASE_1"/>
    <property type="match status" value="1"/>
</dbReference>
<dbReference type="SUPFAM" id="SSF48113">
    <property type="entry name" value="Heme-dependent peroxidases"/>
    <property type="match status" value="1"/>
</dbReference>
<comment type="catalytic activity">
    <reaction evidence="1 11">
        <text>2 a phenolic donor + H2O2 = 2 a phenolic radical donor + 2 H2O</text>
        <dbReference type="Rhea" id="RHEA:56136"/>
        <dbReference type="ChEBI" id="CHEBI:15377"/>
        <dbReference type="ChEBI" id="CHEBI:16240"/>
        <dbReference type="ChEBI" id="CHEBI:139520"/>
        <dbReference type="ChEBI" id="CHEBI:139521"/>
        <dbReference type="EC" id="1.11.1.7"/>
    </reaction>
</comment>
<gene>
    <name evidence="13" type="ORF">CSSPJE1EN1_LOCUS5870</name>
</gene>
<evidence type="ECO:0000259" key="12">
    <source>
        <dbReference type="PROSITE" id="PS50873"/>
    </source>
</evidence>
<evidence type="ECO:0000256" key="9">
    <source>
        <dbReference type="ARBA" id="ARBA00023004"/>
    </source>
</evidence>
<keyword evidence="10" id="KW-1015">Disulfide bond</keyword>
<keyword evidence="5 11" id="KW-0575">Peroxidase</keyword>
<evidence type="ECO:0000256" key="6">
    <source>
        <dbReference type="ARBA" id="ARBA00022617"/>
    </source>
</evidence>
<evidence type="ECO:0000256" key="11">
    <source>
        <dbReference type="RuleBase" id="RU362060"/>
    </source>
</evidence>
<keyword evidence="9 11" id="KW-0408">Iron</keyword>
<feature type="chain" id="PRO_5044957669" description="Peroxidase" evidence="11">
    <location>
        <begin position="21"/>
        <end position="329"/>
    </location>
</feature>
<keyword evidence="4 11" id="KW-0964">Secreted</keyword>
<organism evidence="13 14">
    <name type="scientific">Sphagnum jensenii</name>
    <dbReference type="NCBI Taxonomy" id="128206"/>
    <lineage>
        <taxon>Eukaryota</taxon>
        <taxon>Viridiplantae</taxon>
        <taxon>Streptophyta</taxon>
        <taxon>Embryophyta</taxon>
        <taxon>Bryophyta</taxon>
        <taxon>Sphagnophytina</taxon>
        <taxon>Sphagnopsida</taxon>
        <taxon>Sphagnales</taxon>
        <taxon>Sphagnaceae</taxon>
        <taxon>Sphagnum</taxon>
    </lineage>
</organism>
<protein>
    <recommendedName>
        <fullName evidence="11">Peroxidase</fullName>
        <ecNumber evidence="11">1.11.1.7</ecNumber>
    </recommendedName>
</protein>
<evidence type="ECO:0000256" key="7">
    <source>
        <dbReference type="ARBA" id="ARBA00022723"/>
    </source>
</evidence>
<dbReference type="PRINTS" id="PR00461">
    <property type="entry name" value="PLPEROXIDASE"/>
</dbReference>
<evidence type="ECO:0000256" key="5">
    <source>
        <dbReference type="ARBA" id="ARBA00022559"/>
    </source>
</evidence>
<keyword evidence="11" id="KW-0560">Oxidoreductase</keyword>
<sequence length="329" mass="35392">MMMMIIIIIIIIIIFAPTRGFWDTSASVGQLTPDFYASTCPQLASIVAEQVYQAAQADPRMPASLVRLHFHDCFVNGCDASILIKSTAQNTAEMDVAPNQNTLHGMDLIDIAKDAVEKACPGIVSCADILALATRDSVVLAGGGTYAVPTGRRDSRVSLASSVNLPGPRQSVVSALPAFMGRGLTLADMVALLGAHTMGVTHCQFFSDRLYNFNNTFRPDPTMDPAQVTLLRSVCPRIFPGLGGTVSLDQGTRFIFDNSFYQELQQNRGILQMDQELSRDPTTAALVSQLAAPDSNFTTIFGQAMVKLGNVGVLTGARGEIRKICSQIN</sequence>
<proteinExistence type="inferred from homology"/>
<keyword evidence="8 11" id="KW-0106">Calcium</keyword>
<dbReference type="Proteomes" id="UP001497444">
    <property type="component" value="Chromosome 13"/>
</dbReference>
<keyword evidence="7 11" id="KW-0479">Metal-binding</keyword>
<accession>A0ABP0W0U1</accession>
<feature type="domain" description="Plant heme peroxidase family profile" evidence="12">
    <location>
        <begin position="30"/>
        <end position="329"/>
    </location>
</feature>
<dbReference type="PANTHER" id="PTHR31517:SF59">
    <property type="entry name" value="PEROXIDASE"/>
    <property type="match status" value="1"/>
</dbReference>
<dbReference type="EMBL" id="OZ020108">
    <property type="protein sequence ID" value="CAK9260392.1"/>
    <property type="molecule type" value="Genomic_DNA"/>
</dbReference>
<dbReference type="InterPro" id="IPR033905">
    <property type="entry name" value="Secretory_peroxidase"/>
</dbReference>
<evidence type="ECO:0000256" key="2">
    <source>
        <dbReference type="ARBA" id="ARBA00002322"/>
    </source>
</evidence>
<dbReference type="InterPro" id="IPR000823">
    <property type="entry name" value="Peroxidase_pln"/>
</dbReference>
<evidence type="ECO:0000256" key="1">
    <source>
        <dbReference type="ARBA" id="ARBA00000189"/>
    </source>
</evidence>
<comment type="subcellular location">
    <subcellularLocation>
        <location evidence="11">Secreted</location>
    </subcellularLocation>
</comment>
<dbReference type="Gene3D" id="1.10.520.10">
    <property type="match status" value="1"/>
</dbReference>
<dbReference type="PANTHER" id="PTHR31517">
    <property type="match status" value="1"/>
</dbReference>
<keyword evidence="6 11" id="KW-0349">Heme</keyword>
<evidence type="ECO:0000256" key="10">
    <source>
        <dbReference type="ARBA" id="ARBA00023157"/>
    </source>
</evidence>
<evidence type="ECO:0000256" key="4">
    <source>
        <dbReference type="ARBA" id="ARBA00022525"/>
    </source>
</evidence>
<comment type="cofactor">
    <cofactor evidence="11">
        <name>heme b</name>
        <dbReference type="ChEBI" id="CHEBI:60344"/>
    </cofactor>
    <text evidence="11">Binds 1 heme b (iron(II)-protoporphyrin IX) group per subunit.</text>
</comment>
<dbReference type="Gene3D" id="1.10.420.10">
    <property type="entry name" value="Peroxidase, domain 2"/>
    <property type="match status" value="1"/>
</dbReference>
<evidence type="ECO:0000313" key="14">
    <source>
        <dbReference type="Proteomes" id="UP001497444"/>
    </source>
</evidence>
<keyword evidence="11" id="KW-0732">Signal</keyword>
<dbReference type="InterPro" id="IPR010255">
    <property type="entry name" value="Haem_peroxidase_sf"/>
</dbReference>
<dbReference type="InterPro" id="IPR019793">
    <property type="entry name" value="Peroxidases_heam-ligand_BS"/>
</dbReference>
<feature type="signal peptide" evidence="11">
    <location>
        <begin position="1"/>
        <end position="20"/>
    </location>
</feature>
<evidence type="ECO:0000256" key="3">
    <source>
        <dbReference type="ARBA" id="ARBA00006873"/>
    </source>
</evidence>
<keyword evidence="11" id="KW-0376">Hydrogen peroxide</keyword>
<dbReference type="EC" id="1.11.1.7" evidence="11"/>
<dbReference type="PROSITE" id="PS50873">
    <property type="entry name" value="PEROXIDASE_4"/>
    <property type="match status" value="1"/>
</dbReference>
<dbReference type="Pfam" id="PF00141">
    <property type="entry name" value="peroxidase"/>
    <property type="match status" value="1"/>
</dbReference>
<keyword evidence="14" id="KW-1185">Reference proteome</keyword>